<accession>A0A4Z0QA68</accession>
<dbReference type="EMBL" id="SRMB01000002">
    <property type="protein sequence ID" value="TGE26910.1"/>
    <property type="molecule type" value="Genomic_DNA"/>
</dbReference>
<dbReference type="OrthoDB" id="9834755at2"/>
<protein>
    <submittedName>
        <fullName evidence="1">Uncharacterized protein</fullName>
    </submittedName>
</protein>
<evidence type="ECO:0000313" key="1">
    <source>
        <dbReference type="EMBL" id="TGE26910.1"/>
    </source>
</evidence>
<sequence>MHFQTITLYTSDPTLPQALTAAELLRLKTGLPVQLLSLKHLPVADPRQRQRARLEHEAVALRGQLQAVEFVLEQGRQNPVRYATDLCLAQEDKQRYERRLHQVQGELLLLQVKAGEG</sequence>
<proteinExistence type="predicted"/>
<keyword evidence="2" id="KW-1185">Reference proteome</keyword>
<evidence type="ECO:0000313" key="2">
    <source>
        <dbReference type="Proteomes" id="UP000298471"/>
    </source>
</evidence>
<comment type="caution">
    <text evidence="1">The sequence shown here is derived from an EMBL/GenBank/DDBJ whole genome shotgun (WGS) entry which is preliminary data.</text>
</comment>
<gene>
    <name evidence="1" type="ORF">E5K02_10915</name>
</gene>
<dbReference type="Proteomes" id="UP000298471">
    <property type="component" value="Unassembled WGS sequence"/>
</dbReference>
<organism evidence="1 2">
    <name type="scientific">Hymenobacter metallicola</name>
    <dbReference type="NCBI Taxonomy" id="2563114"/>
    <lineage>
        <taxon>Bacteria</taxon>
        <taxon>Pseudomonadati</taxon>
        <taxon>Bacteroidota</taxon>
        <taxon>Cytophagia</taxon>
        <taxon>Cytophagales</taxon>
        <taxon>Hymenobacteraceae</taxon>
        <taxon>Hymenobacter</taxon>
    </lineage>
</organism>
<name>A0A4Z0QA68_9BACT</name>
<reference evidence="1 2" key="1">
    <citation type="submission" date="2019-04" db="EMBL/GenBank/DDBJ databases">
        <authorList>
            <person name="Feng G."/>
            <person name="Zhang J."/>
            <person name="Zhu H."/>
        </authorList>
    </citation>
    <scope>NUCLEOTIDE SEQUENCE [LARGE SCALE GENOMIC DNA]</scope>
    <source>
        <strain evidence="1 2">9PBR-1</strain>
    </source>
</reference>
<dbReference type="AlphaFoldDB" id="A0A4Z0QA68"/>
<dbReference type="RefSeq" id="WP_135394839.1">
    <property type="nucleotide sequence ID" value="NZ_SRMB01000002.1"/>
</dbReference>